<keyword evidence="4" id="KW-1185">Reference proteome</keyword>
<sequence length="322" mass="33284">MVPHAPSFLDAWVSAATEPGGFWAAEVPSAHFRTASTLGPELADAVAALLRDRPEVGRVVELGAGEGALLRGLGAVRPDLALVGVDVRGRPPGLAGALGWVGDRWDVRGDRWADGAVPDLLADGPPTLVLAVEWLDDLPCPVVSRTGTGWHELDADLEPRGVPAAADEAWLRRWWPDGERAEVGRTRDAAWAAVVRALAGGPGGAALAVDYGHERGSRPPAGSVAAFRAGRAVAPRPRADRNLTAHVALDAVAAAGTAAGARTVLVGRQAEVLPRLLPPVPPSADPLAALAARSRRQALTAPAGWGAHRWLLQEVAAGAVAP</sequence>
<accession>A0ABS4ZAG5</accession>
<protein>
    <recommendedName>
        <fullName evidence="5">SAM-dependent methyltransferase, MidA family</fullName>
    </recommendedName>
</protein>
<dbReference type="InterPro" id="IPR003788">
    <property type="entry name" value="NDUFAF7"/>
</dbReference>
<keyword evidence="2" id="KW-0808">Transferase</keyword>
<dbReference type="InterPro" id="IPR038375">
    <property type="entry name" value="NDUFAF7_sf"/>
</dbReference>
<keyword evidence="1" id="KW-0489">Methyltransferase</keyword>
<dbReference type="EMBL" id="JAGIOB010000001">
    <property type="protein sequence ID" value="MBP2417750.1"/>
    <property type="molecule type" value="Genomic_DNA"/>
</dbReference>
<evidence type="ECO:0008006" key="5">
    <source>
        <dbReference type="Google" id="ProtNLM"/>
    </source>
</evidence>
<dbReference type="Gene3D" id="3.40.50.12710">
    <property type="match status" value="1"/>
</dbReference>
<organism evidence="3 4">
    <name type="scientific">Microlunatus capsulatus</name>
    <dbReference type="NCBI Taxonomy" id="99117"/>
    <lineage>
        <taxon>Bacteria</taxon>
        <taxon>Bacillati</taxon>
        <taxon>Actinomycetota</taxon>
        <taxon>Actinomycetes</taxon>
        <taxon>Propionibacteriales</taxon>
        <taxon>Propionibacteriaceae</taxon>
        <taxon>Microlunatus</taxon>
    </lineage>
</organism>
<evidence type="ECO:0000256" key="1">
    <source>
        <dbReference type="ARBA" id="ARBA00022603"/>
    </source>
</evidence>
<dbReference type="Proteomes" id="UP000758168">
    <property type="component" value="Unassembled WGS sequence"/>
</dbReference>
<dbReference type="InterPro" id="IPR029063">
    <property type="entry name" value="SAM-dependent_MTases_sf"/>
</dbReference>
<evidence type="ECO:0000313" key="3">
    <source>
        <dbReference type="EMBL" id="MBP2417750.1"/>
    </source>
</evidence>
<dbReference type="RefSeq" id="WP_210056668.1">
    <property type="nucleotide sequence ID" value="NZ_BAAAMH010000010.1"/>
</dbReference>
<evidence type="ECO:0000313" key="4">
    <source>
        <dbReference type="Proteomes" id="UP000758168"/>
    </source>
</evidence>
<dbReference type="Pfam" id="PF02636">
    <property type="entry name" value="Methyltransf_28"/>
    <property type="match status" value="1"/>
</dbReference>
<dbReference type="SUPFAM" id="SSF53335">
    <property type="entry name" value="S-adenosyl-L-methionine-dependent methyltransferases"/>
    <property type="match status" value="1"/>
</dbReference>
<proteinExistence type="predicted"/>
<gene>
    <name evidence="3" type="ORF">JOF54_002672</name>
</gene>
<name>A0ABS4ZAG5_9ACTN</name>
<reference evidence="3 4" key="1">
    <citation type="submission" date="2021-03" db="EMBL/GenBank/DDBJ databases">
        <title>Sequencing the genomes of 1000 actinobacteria strains.</title>
        <authorList>
            <person name="Klenk H.-P."/>
        </authorList>
    </citation>
    <scope>NUCLEOTIDE SEQUENCE [LARGE SCALE GENOMIC DNA]</scope>
    <source>
        <strain evidence="3 4">DSM 12936</strain>
    </source>
</reference>
<evidence type="ECO:0000256" key="2">
    <source>
        <dbReference type="ARBA" id="ARBA00022679"/>
    </source>
</evidence>
<comment type="caution">
    <text evidence="3">The sequence shown here is derived from an EMBL/GenBank/DDBJ whole genome shotgun (WGS) entry which is preliminary data.</text>
</comment>